<evidence type="ECO:0000256" key="10">
    <source>
        <dbReference type="SAM" id="MobiDB-lite"/>
    </source>
</evidence>
<feature type="region of interest" description="Disordered" evidence="10">
    <location>
        <begin position="290"/>
        <end position="329"/>
    </location>
</feature>
<evidence type="ECO:0000256" key="6">
    <source>
        <dbReference type="ARBA" id="ARBA00022833"/>
    </source>
</evidence>
<dbReference type="Pfam" id="PF09069">
    <property type="entry name" value="EF-hand_3"/>
    <property type="match status" value="1"/>
</dbReference>
<feature type="compositionally biased region" description="Polar residues" evidence="10">
    <location>
        <begin position="439"/>
        <end position="455"/>
    </location>
</feature>
<dbReference type="PANTHER" id="PTHR12268">
    <property type="entry name" value="E3 UBIQUITIN-PROTEIN LIGASE KCMF1"/>
    <property type="match status" value="1"/>
</dbReference>
<dbReference type="Pfam" id="PF00569">
    <property type="entry name" value="ZZ"/>
    <property type="match status" value="1"/>
</dbReference>
<dbReference type="GO" id="GO:0046716">
    <property type="term" value="P:muscle cell cellular homeostasis"/>
    <property type="evidence" value="ECO:0007669"/>
    <property type="project" value="UniProtKB-ARBA"/>
</dbReference>
<dbReference type="Proteomes" id="UP001187531">
    <property type="component" value="Unassembled WGS sequence"/>
</dbReference>
<dbReference type="GO" id="GO:0008270">
    <property type="term" value="F:zinc ion binding"/>
    <property type="evidence" value="ECO:0007669"/>
    <property type="project" value="UniProtKB-KW"/>
</dbReference>
<evidence type="ECO:0000256" key="9">
    <source>
        <dbReference type="PROSITE-ProRule" id="PRU00228"/>
    </source>
</evidence>
<evidence type="ECO:0000256" key="4">
    <source>
        <dbReference type="ARBA" id="ARBA00022723"/>
    </source>
</evidence>
<dbReference type="InterPro" id="IPR043145">
    <property type="entry name" value="Znf_ZZ_sf"/>
</dbReference>
<comment type="caution">
    <text evidence="12">The sequence shown here is derived from an EMBL/GenBank/DDBJ whole genome shotgun (WGS) entry which is preliminary data.</text>
</comment>
<dbReference type="InterPro" id="IPR000433">
    <property type="entry name" value="Znf_ZZ"/>
</dbReference>
<dbReference type="InterPro" id="IPR011992">
    <property type="entry name" value="EF-hand-dom_pair"/>
</dbReference>
<dbReference type="GO" id="GO:0045202">
    <property type="term" value="C:synapse"/>
    <property type="evidence" value="ECO:0007669"/>
    <property type="project" value="GOC"/>
</dbReference>
<name>A0AA88HE31_ARTSF</name>
<dbReference type="GO" id="GO:0099536">
    <property type="term" value="P:synaptic signaling"/>
    <property type="evidence" value="ECO:0007669"/>
    <property type="project" value="TreeGrafter"/>
</dbReference>
<evidence type="ECO:0000256" key="7">
    <source>
        <dbReference type="ARBA" id="ARBA00022837"/>
    </source>
</evidence>
<dbReference type="Gene3D" id="3.30.60.90">
    <property type="match status" value="1"/>
</dbReference>
<evidence type="ECO:0000256" key="3">
    <source>
        <dbReference type="ARBA" id="ARBA00022490"/>
    </source>
</evidence>
<evidence type="ECO:0000256" key="1">
    <source>
        <dbReference type="ARBA" id="ARBA00004245"/>
    </source>
</evidence>
<sequence>MEFLSTLIDKIRATSLALILHRQLAFSSLSVQEKGNPDVPFLSYPDVKMLIYDILSTVERDFLVSTDASVNVDVVCSMIFACFSSFKCGKVGRLAVITFLICLSGGKLPDRLNLLCYWTASVRASTEQKNISRNSLVLLFRYISNIVEFVNEGPAFGSAHVPLALSNCLKHTEKNAEGISCSALSDWLLKEPQQFIWISTLYRLQVSEHVSHGGQCSACGTAPIIGLRYECLRCMRYESCQICFWAGRVASNHKTQHPMQEHCRLASRKERTKTFLQKIKLKFAGKSNPYPRHLQFSASSDGSEPNDLPNRIGSSTSSPGADSDGGTETVTDFADEVASRTVITLSEETGRQIFSKRPNAVRELESILGHLESGSRQLEQDLVQHKNLDGLVTPLANRKHVKLLNEPVLETLADQKAQMMRLRNLLKFIRDANDVSQKENVSPVRSTAPMMQSTPLIPVNPQKNVFEKRFKHLQSIENMSPINPVRSDLSLKTPLNINKYVESSGDTCKRETFRTLLKTPYRTQSMRAVTSRWSTAIEQIEEEAELAIPSRNLNAESSRLAVRGLDDLSRHLGPSSPCEGERSLFSTFIKDKANKGIFKEPASEIFTELEEIMASVERMFPKENDYKAVSAKNPKETAVLNAAAEIEDILTDLVKVIKEEGH</sequence>
<dbReference type="PANTHER" id="PTHR12268:SF14">
    <property type="entry name" value="DYSTROPHIN-1"/>
    <property type="match status" value="1"/>
</dbReference>
<reference evidence="12" key="1">
    <citation type="submission" date="2023-07" db="EMBL/GenBank/DDBJ databases">
        <title>Chromosome-level genome assembly of Artemia franciscana.</title>
        <authorList>
            <person name="Jo E."/>
        </authorList>
    </citation>
    <scope>NUCLEOTIDE SEQUENCE</scope>
    <source>
        <tissue evidence="12">Whole body</tissue>
    </source>
</reference>
<evidence type="ECO:0000259" key="11">
    <source>
        <dbReference type="PROSITE" id="PS50135"/>
    </source>
</evidence>
<feature type="domain" description="ZZ-type" evidence="11">
    <location>
        <begin position="211"/>
        <end position="267"/>
    </location>
</feature>
<feature type="region of interest" description="Disordered" evidence="10">
    <location>
        <begin position="439"/>
        <end position="458"/>
    </location>
</feature>
<dbReference type="InterPro" id="IPR050774">
    <property type="entry name" value="KCMF1/Dystrophin"/>
</dbReference>
<dbReference type="Gene3D" id="1.10.238.10">
    <property type="entry name" value="EF-hand"/>
    <property type="match status" value="1"/>
</dbReference>
<protein>
    <recommendedName>
        <fullName evidence="11">ZZ-type domain-containing protein</fullName>
    </recommendedName>
</protein>
<keyword evidence="6" id="KW-0862">Zinc</keyword>
<keyword evidence="7" id="KW-0106">Calcium</keyword>
<dbReference type="GO" id="GO:0005886">
    <property type="term" value="C:plasma membrane"/>
    <property type="evidence" value="ECO:0007669"/>
    <property type="project" value="TreeGrafter"/>
</dbReference>
<keyword evidence="4" id="KW-0479">Metal-binding</keyword>
<gene>
    <name evidence="12" type="ORF">QYM36_017914</name>
</gene>
<dbReference type="AlphaFoldDB" id="A0AA88HE31"/>
<feature type="compositionally biased region" description="Polar residues" evidence="10">
    <location>
        <begin position="312"/>
        <end position="329"/>
    </location>
</feature>
<evidence type="ECO:0000256" key="8">
    <source>
        <dbReference type="ARBA" id="ARBA00023212"/>
    </source>
</evidence>
<dbReference type="SUPFAM" id="SSF47473">
    <property type="entry name" value="EF-hand"/>
    <property type="match status" value="1"/>
</dbReference>
<organism evidence="12 13">
    <name type="scientific">Artemia franciscana</name>
    <name type="common">Brine shrimp</name>
    <name type="synonym">Artemia sanfranciscana</name>
    <dbReference type="NCBI Taxonomy" id="6661"/>
    <lineage>
        <taxon>Eukaryota</taxon>
        <taxon>Metazoa</taxon>
        <taxon>Ecdysozoa</taxon>
        <taxon>Arthropoda</taxon>
        <taxon>Crustacea</taxon>
        <taxon>Branchiopoda</taxon>
        <taxon>Anostraca</taxon>
        <taxon>Artemiidae</taxon>
        <taxon>Artemia</taxon>
    </lineage>
</organism>
<dbReference type="GO" id="GO:0050804">
    <property type="term" value="P:modulation of chemical synaptic transmission"/>
    <property type="evidence" value="ECO:0007669"/>
    <property type="project" value="UniProtKB-ARBA"/>
</dbReference>
<evidence type="ECO:0000313" key="13">
    <source>
        <dbReference type="Proteomes" id="UP001187531"/>
    </source>
</evidence>
<evidence type="ECO:0000256" key="2">
    <source>
        <dbReference type="ARBA" id="ARBA00004413"/>
    </source>
</evidence>
<dbReference type="SUPFAM" id="SSF57850">
    <property type="entry name" value="RING/U-box"/>
    <property type="match status" value="1"/>
</dbReference>
<accession>A0AA88HE31</accession>
<keyword evidence="3" id="KW-0963">Cytoplasm</keyword>
<evidence type="ECO:0000313" key="12">
    <source>
        <dbReference type="EMBL" id="KAK2703612.1"/>
    </source>
</evidence>
<dbReference type="SMART" id="SM00291">
    <property type="entry name" value="ZnF_ZZ"/>
    <property type="match status" value="1"/>
</dbReference>
<keyword evidence="5 9" id="KW-0863">Zinc-finger</keyword>
<keyword evidence="8" id="KW-0206">Cytoskeleton</keyword>
<dbReference type="InterPro" id="IPR015154">
    <property type="entry name" value="EF-hand_dom_typ2"/>
</dbReference>
<comment type="subcellular location">
    <subcellularLocation>
        <location evidence="2">Cell membrane</location>
        <topology evidence="2">Peripheral membrane protein</topology>
        <orientation evidence="2">Cytoplasmic side</orientation>
    </subcellularLocation>
    <subcellularLocation>
        <location evidence="1">Cytoplasm</location>
        <location evidence="1">Cytoskeleton</location>
    </subcellularLocation>
</comment>
<dbReference type="PROSITE" id="PS50135">
    <property type="entry name" value="ZF_ZZ_2"/>
    <property type="match status" value="1"/>
</dbReference>
<proteinExistence type="predicted"/>
<dbReference type="EMBL" id="JAVRJZ010000081">
    <property type="protein sequence ID" value="KAK2703612.1"/>
    <property type="molecule type" value="Genomic_DNA"/>
</dbReference>
<evidence type="ECO:0000256" key="5">
    <source>
        <dbReference type="ARBA" id="ARBA00022771"/>
    </source>
</evidence>
<keyword evidence="13" id="KW-1185">Reference proteome</keyword>